<keyword evidence="13" id="KW-0234">DNA repair</keyword>
<dbReference type="InterPro" id="IPR036390">
    <property type="entry name" value="WH_DNA-bd_sf"/>
</dbReference>
<evidence type="ECO:0000256" key="3">
    <source>
        <dbReference type="ARBA" id="ARBA00005446"/>
    </source>
</evidence>
<keyword evidence="8 17" id="KW-0378">Hydrolase</keyword>
<evidence type="ECO:0000313" key="20">
    <source>
        <dbReference type="EMBL" id="PWW73776.1"/>
    </source>
</evidence>
<evidence type="ECO:0000256" key="9">
    <source>
        <dbReference type="ARBA" id="ARBA00022806"/>
    </source>
</evidence>
<dbReference type="GO" id="GO:0046872">
    <property type="term" value="F:metal ion binding"/>
    <property type="evidence" value="ECO:0007669"/>
    <property type="project" value="UniProtKB-KW"/>
</dbReference>
<feature type="domain" description="Helicase C-terminal" evidence="19">
    <location>
        <begin position="238"/>
        <end position="387"/>
    </location>
</feature>
<keyword evidence="12" id="KW-0238">DNA-binding</keyword>
<dbReference type="InterPro" id="IPR027417">
    <property type="entry name" value="P-loop_NTPase"/>
</dbReference>
<keyword evidence="14" id="KW-0413">Isomerase</keyword>
<evidence type="ECO:0000256" key="17">
    <source>
        <dbReference type="RuleBase" id="RU364117"/>
    </source>
</evidence>
<comment type="similarity">
    <text evidence="3 17">Belongs to the helicase family. RecQ subfamily.</text>
</comment>
<evidence type="ECO:0000256" key="4">
    <source>
        <dbReference type="ARBA" id="ARBA00022705"/>
    </source>
</evidence>
<dbReference type="NCBIfam" id="TIGR00614">
    <property type="entry name" value="recQ_fam"/>
    <property type="match status" value="1"/>
</dbReference>
<dbReference type="GO" id="GO:0000724">
    <property type="term" value="P:double-strand break repair via homologous recombination"/>
    <property type="evidence" value="ECO:0007669"/>
    <property type="project" value="TreeGrafter"/>
</dbReference>
<evidence type="ECO:0000259" key="18">
    <source>
        <dbReference type="PROSITE" id="PS51192"/>
    </source>
</evidence>
<comment type="catalytic activity">
    <reaction evidence="17">
        <text>ATP + H2O = ADP + phosphate + H(+)</text>
        <dbReference type="Rhea" id="RHEA:13065"/>
        <dbReference type="ChEBI" id="CHEBI:15377"/>
        <dbReference type="ChEBI" id="CHEBI:15378"/>
        <dbReference type="ChEBI" id="CHEBI:30616"/>
        <dbReference type="ChEBI" id="CHEBI:43474"/>
        <dbReference type="ChEBI" id="CHEBI:456216"/>
    </reaction>
</comment>
<evidence type="ECO:0000256" key="5">
    <source>
        <dbReference type="ARBA" id="ARBA00022723"/>
    </source>
</evidence>
<dbReference type="InterPro" id="IPR036388">
    <property type="entry name" value="WH-like_DNA-bd_sf"/>
</dbReference>
<dbReference type="InterPro" id="IPR018982">
    <property type="entry name" value="RQC_domain"/>
</dbReference>
<evidence type="ECO:0000256" key="15">
    <source>
        <dbReference type="ARBA" id="ARBA00023242"/>
    </source>
</evidence>
<keyword evidence="6 17" id="KW-0547">Nucleotide-binding</keyword>
<dbReference type="PROSITE" id="PS00690">
    <property type="entry name" value="DEAH_ATP_HELICASE"/>
    <property type="match status" value="1"/>
</dbReference>
<dbReference type="PANTHER" id="PTHR13710">
    <property type="entry name" value="DNA HELICASE RECQ FAMILY MEMBER"/>
    <property type="match status" value="1"/>
</dbReference>
<comment type="catalytic activity">
    <reaction evidence="16 17">
        <text>Couples ATP hydrolysis with the unwinding of duplex DNA by translocating in the 3'-5' direction.</text>
        <dbReference type="EC" id="5.6.2.4"/>
    </reaction>
</comment>
<dbReference type="GO" id="GO:0005694">
    <property type="term" value="C:chromosome"/>
    <property type="evidence" value="ECO:0007669"/>
    <property type="project" value="TreeGrafter"/>
</dbReference>
<dbReference type="PROSITE" id="PS51194">
    <property type="entry name" value="HELICASE_CTER"/>
    <property type="match status" value="1"/>
</dbReference>
<dbReference type="Pfam" id="PF00271">
    <property type="entry name" value="Helicase_C"/>
    <property type="match status" value="1"/>
</dbReference>
<dbReference type="GO" id="GO:0005634">
    <property type="term" value="C:nucleus"/>
    <property type="evidence" value="ECO:0007669"/>
    <property type="project" value="UniProtKB-SubCell"/>
</dbReference>
<evidence type="ECO:0000256" key="2">
    <source>
        <dbReference type="ARBA" id="ARBA00004123"/>
    </source>
</evidence>
<keyword evidence="5" id="KW-0479">Metal-binding</keyword>
<evidence type="ECO:0000256" key="1">
    <source>
        <dbReference type="ARBA" id="ARBA00001947"/>
    </source>
</evidence>
<keyword evidence="10" id="KW-0862">Zinc</keyword>
<dbReference type="GO" id="GO:0005737">
    <property type="term" value="C:cytoplasm"/>
    <property type="evidence" value="ECO:0007669"/>
    <property type="project" value="TreeGrafter"/>
</dbReference>
<dbReference type="InterPro" id="IPR004589">
    <property type="entry name" value="DNA_helicase_ATP-dep_RecQ"/>
</dbReference>
<keyword evidence="21" id="KW-1185">Reference proteome</keyword>
<evidence type="ECO:0000256" key="13">
    <source>
        <dbReference type="ARBA" id="ARBA00023204"/>
    </source>
</evidence>
<feature type="domain" description="Helicase ATP-binding" evidence="18">
    <location>
        <begin position="35"/>
        <end position="216"/>
    </location>
</feature>
<name>A0A317SJW5_9PEZI</name>
<evidence type="ECO:0000256" key="7">
    <source>
        <dbReference type="ARBA" id="ARBA00022763"/>
    </source>
</evidence>
<dbReference type="GO" id="GO:0003677">
    <property type="term" value="F:DNA binding"/>
    <property type="evidence" value="ECO:0007669"/>
    <property type="project" value="UniProtKB-KW"/>
</dbReference>
<comment type="caution">
    <text evidence="20">The sequence shown here is derived from an EMBL/GenBank/DDBJ whole genome shotgun (WGS) entry which is preliminary data.</text>
</comment>
<accession>A0A317SJW5</accession>
<dbReference type="Pfam" id="PF16124">
    <property type="entry name" value="RecQ_Zn_bind"/>
    <property type="match status" value="1"/>
</dbReference>
<dbReference type="PROSITE" id="PS51192">
    <property type="entry name" value="HELICASE_ATP_BIND_1"/>
    <property type="match status" value="1"/>
</dbReference>
<evidence type="ECO:0000256" key="6">
    <source>
        <dbReference type="ARBA" id="ARBA00022741"/>
    </source>
</evidence>
<comment type="subcellular location">
    <subcellularLocation>
        <location evidence="2 17">Nucleus</location>
    </subcellularLocation>
</comment>
<dbReference type="InterPro" id="IPR001650">
    <property type="entry name" value="Helicase_C-like"/>
</dbReference>
<dbReference type="SUPFAM" id="SSF52540">
    <property type="entry name" value="P-loop containing nucleoside triphosphate hydrolases"/>
    <property type="match status" value="1"/>
</dbReference>
<dbReference type="SMART" id="SM00490">
    <property type="entry name" value="HELICc"/>
    <property type="match status" value="1"/>
</dbReference>
<evidence type="ECO:0000256" key="12">
    <source>
        <dbReference type="ARBA" id="ARBA00023125"/>
    </source>
</evidence>
<dbReference type="InterPro" id="IPR032284">
    <property type="entry name" value="RecQ_Zn-bd"/>
</dbReference>
<comment type="cofactor">
    <cofactor evidence="1">
        <name>Zn(2+)</name>
        <dbReference type="ChEBI" id="CHEBI:29105"/>
    </cofactor>
</comment>
<dbReference type="InterPro" id="IPR014001">
    <property type="entry name" value="Helicase_ATP-bd"/>
</dbReference>
<dbReference type="Gene3D" id="3.40.50.300">
    <property type="entry name" value="P-loop containing nucleotide triphosphate hydrolases"/>
    <property type="match status" value="2"/>
</dbReference>
<keyword evidence="4" id="KW-0235">DNA replication</keyword>
<evidence type="ECO:0000256" key="8">
    <source>
        <dbReference type="ARBA" id="ARBA00022801"/>
    </source>
</evidence>
<dbReference type="CDD" id="cd17920">
    <property type="entry name" value="DEXHc_RecQ"/>
    <property type="match status" value="1"/>
</dbReference>
<keyword evidence="9 17" id="KW-0347">Helicase</keyword>
<dbReference type="PANTHER" id="PTHR13710:SF153">
    <property type="entry name" value="RECQ-LIKE DNA HELICASE BLM"/>
    <property type="match status" value="1"/>
</dbReference>
<keyword evidence="15 17" id="KW-0539">Nucleus</keyword>
<dbReference type="AlphaFoldDB" id="A0A317SJW5"/>
<gene>
    <name evidence="20" type="ORF">C7212DRAFT_353697</name>
</gene>
<sequence>MNDPAMKHKWSHDVADALRRRFNLKGFRSNQLEAINATLAGDDVFVLMPTGGGKSLIYQLPAIIRSGKTHGVTIVVSPLLSLMQDQVDHLQKLNIMAFFINGEISEDQRRLLYDSLYNEDVEEMVQLLYITPEMIAKSDKMVNALHSLHRRGKLARVVVDEAHCVSQWGHDFRPDYKTLGNLKSKYPGVPWIALTATATEKVRMDVQLNLAMPRAKAFTQSFNRPNLNYQVSPKTKNVLDDIVEICQRPEYFNKTGIIYCLSRQNCEQTAQKLRTRGIRAQHFHAKLQADEKIRLQKDWQARKFNVIVATIAFGMGIDKPDVRFVIHHTIPKSLEGYYQETGRAGRDGLPSGCFLFYAYPDTSTLYRMIKDGEGSRDQKRRQMEMLQMVVQYCENRAECRRVQVLRYFGERFPEQECRSSCDNCASGIEYETQDVSHYARAALEIVSQTSEKTMLFCMDAFRGSANKAHKDAGSGRMQGYGFGKSWVRSDCERLFHHLAGEGAIIEEHVKNGAGFYVSYVKVGSVWI</sequence>
<dbReference type="Pfam" id="PF09382">
    <property type="entry name" value="RQC"/>
    <property type="match status" value="1"/>
</dbReference>
<evidence type="ECO:0000256" key="16">
    <source>
        <dbReference type="ARBA" id="ARBA00034617"/>
    </source>
</evidence>
<dbReference type="EMBL" id="PYWC01000074">
    <property type="protein sequence ID" value="PWW73776.1"/>
    <property type="molecule type" value="Genomic_DNA"/>
</dbReference>
<dbReference type="GO" id="GO:0005524">
    <property type="term" value="F:ATP binding"/>
    <property type="evidence" value="ECO:0007669"/>
    <property type="project" value="UniProtKB-KW"/>
</dbReference>
<dbReference type="SMART" id="SM00956">
    <property type="entry name" value="RQC"/>
    <property type="match status" value="1"/>
</dbReference>
<dbReference type="InterPro" id="IPR002464">
    <property type="entry name" value="DNA/RNA_helicase_DEAH_CS"/>
</dbReference>
<proteinExistence type="inferred from homology"/>
<keyword evidence="7" id="KW-0227">DNA damage</keyword>
<dbReference type="InterPro" id="IPR011545">
    <property type="entry name" value="DEAD/DEAH_box_helicase_dom"/>
</dbReference>
<evidence type="ECO:0000256" key="11">
    <source>
        <dbReference type="ARBA" id="ARBA00022840"/>
    </source>
</evidence>
<dbReference type="Proteomes" id="UP000246991">
    <property type="component" value="Unassembled WGS sequence"/>
</dbReference>
<reference evidence="20 21" key="1">
    <citation type="submission" date="2018-03" db="EMBL/GenBank/DDBJ databases">
        <title>Genomes of Pezizomycetes fungi and the evolution of truffles.</title>
        <authorList>
            <person name="Murat C."/>
            <person name="Payen T."/>
            <person name="Noel B."/>
            <person name="Kuo A."/>
            <person name="Martin F.M."/>
        </authorList>
    </citation>
    <scope>NUCLEOTIDE SEQUENCE [LARGE SCALE GENOMIC DNA]</scope>
    <source>
        <strain evidence="20">091103-1</strain>
    </source>
</reference>
<dbReference type="GO" id="GO:0009378">
    <property type="term" value="F:four-way junction helicase activity"/>
    <property type="evidence" value="ECO:0007669"/>
    <property type="project" value="TreeGrafter"/>
</dbReference>
<dbReference type="OrthoDB" id="10261556at2759"/>
<dbReference type="GO" id="GO:0006260">
    <property type="term" value="P:DNA replication"/>
    <property type="evidence" value="ECO:0007669"/>
    <property type="project" value="UniProtKB-KW"/>
</dbReference>
<dbReference type="FunFam" id="3.40.50.300:FF:000537">
    <property type="entry name" value="Bloom syndrome RecQ-like helicase"/>
    <property type="match status" value="1"/>
</dbReference>
<dbReference type="STRING" id="42249.A0A317SJW5"/>
<organism evidence="20 21">
    <name type="scientific">Tuber magnatum</name>
    <name type="common">white Piedmont truffle</name>
    <dbReference type="NCBI Taxonomy" id="42249"/>
    <lineage>
        <taxon>Eukaryota</taxon>
        <taxon>Fungi</taxon>
        <taxon>Dikarya</taxon>
        <taxon>Ascomycota</taxon>
        <taxon>Pezizomycotina</taxon>
        <taxon>Pezizomycetes</taxon>
        <taxon>Pezizales</taxon>
        <taxon>Tuberaceae</taxon>
        <taxon>Tuber</taxon>
    </lineage>
</organism>
<dbReference type="Pfam" id="PF00270">
    <property type="entry name" value="DEAD"/>
    <property type="match status" value="1"/>
</dbReference>
<dbReference type="FunFam" id="3.40.50.300:FF:000340">
    <property type="entry name" value="Bloom syndrome, RecQ helicase"/>
    <property type="match status" value="1"/>
</dbReference>
<dbReference type="GO" id="GO:0016887">
    <property type="term" value="F:ATP hydrolysis activity"/>
    <property type="evidence" value="ECO:0007669"/>
    <property type="project" value="RHEA"/>
</dbReference>
<evidence type="ECO:0000256" key="14">
    <source>
        <dbReference type="ARBA" id="ARBA00023235"/>
    </source>
</evidence>
<dbReference type="CDD" id="cd18794">
    <property type="entry name" value="SF2_C_RecQ"/>
    <property type="match status" value="1"/>
</dbReference>
<dbReference type="EC" id="5.6.2.4" evidence="17"/>
<evidence type="ECO:0000256" key="10">
    <source>
        <dbReference type="ARBA" id="ARBA00022833"/>
    </source>
</evidence>
<keyword evidence="11 17" id="KW-0067">ATP-binding</keyword>
<evidence type="ECO:0000313" key="21">
    <source>
        <dbReference type="Proteomes" id="UP000246991"/>
    </source>
</evidence>
<dbReference type="SMART" id="SM00487">
    <property type="entry name" value="DEXDc"/>
    <property type="match status" value="1"/>
</dbReference>
<dbReference type="GO" id="GO:0043138">
    <property type="term" value="F:3'-5' DNA helicase activity"/>
    <property type="evidence" value="ECO:0007669"/>
    <property type="project" value="UniProtKB-EC"/>
</dbReference>
<protein>
    <recommendedName>
        <fullName evidence="17">ATP-dependent DNA helicase</fullName>
        <ecNumber evidence="17">5.6.2.4</ecNumber>
    </recommendedName>
</protein>
<dbReference type="Gene3D" id="1.10.10.10">
    <property type="entry name" value="Winged helix-like DNA-binding domain superfamily/Winged helix DNA-binding domain"/>
    <property type="match status" value="1"/>
</dbReference>
<evidence type="ECO:0000259" key="19">
    <source>
        <dbReference type="PROSITE" id="PS51194"/>
    </source>
</evidence>
<dbReference type="SUPFAM" id="SSF46785">
    <property type="entry name" value="Winged helix' DNA-binding domain"/>
    <property type="match status" value="1"/>
</dbReference>